<dbReference type="CDD" id="cd06662">
    <property type="entry name" value="SURF1"/>
    <property type="match status" value="1"/>
</dbReference>
<evidence type="ECO:0000256" key="5">
    <source>
        <dbReference type="ARBA" id="ARBA00023136"/>
    </source>
</evidence>
<dbReference type="PANTHER" id="PTHR23427">
    <property type="entry name" value="SURFEIT LOCUS PROTEIN"/>
    <property type="match status" value="1"/>
</dbReference>
<dbReference type="AlphaFoldDB" id="A0A3Q3AP22"/>
<organism evidence="7 8">
    <name type="scientific">Kryptolebias marmoratus</name>
    <name type="common">Mangrove killifish</name>
    <name type="synonym">Rivulus marmoratus</name>
    <dbReference type="NCBI Taxonomy" id="37003"/>
    <lineage>
        <taxon>Eukaryota</taxon>
        <taxon>Metazoa</taxon>
        <taxon>Chordata</taxon>
        <taxon>Craniata</taxon>
        <taxon>Vertebrata</taxon>
        <taxon>Euteleostomi</taxon>
        <taxon>Actinopterygii</taxon>
        <taxon>Neopterygii</taxon>
        <taxon>Teleostei</taxon>
        <taxon>Neoteleostei</taxon>
        <taxon>Acanthomorphata</taxon>
        <taxon>Ovalentaria</taxon>
        <taxon>Atherinomorphae</taxon>
        <taxon>Cyprinodontiformes</taxon>
        <taxon>Rivulidae</taxon>
        <taxon>Kryptolebias</taxon>
    </lineage>
</organism>
<dbReference type="InterPro" id="IPR002994">
    <property type="entry name" value="Surf1/Shy1"/>
</dbReference>
<evidence type="ECO:0000256" key="2">
    <source>
        <dbReference type="ARBA" id="ARBA00007165"/>
    </source>
</evidence>
<keyword evidence="3" id="KW-0812">Transmembrane</keyword>
<dbReference type="GeneTree" id="ENSGT00530000064194"/>
<protein>
    <recommendedName>
        <fullName evidence="6">SURF1-like protein</fullName>
    </recommendedName>
</protein>
<dbReference type="GO" id="GO:0005743">
    <property type="term" value="C:mitochondrial inner membrane"/>
    <property type="evidence" value="ECO:0007669"/>
    <property type="project" value="UniProtKB-SubCell"/>
</dbReference>
<dbReference type="Pfam" id="PF02104">
    <property type="entry name" value="SURF1"/>
    <property type="match status" value="1"/>
</dbReference>
<reference evidence="7" key="2">
    <citation type="submission" date="2025-09" db="UniProtKB">
        <authorList>
            <consortium name="Ensembl"/>
        </authorList>
    </citation>
    <scope>IDENTIFICATION</scope>
</reference>
<dbReference type="PANTHER" id="PTHR23427:SF2">
    <property type="entry name" value="SURFEIT LOCUS PROTEIN 1"/>
    <property type="match status" value="1"/>
</dbReference>
<keyword evidence="8" id="KW-1185">Reference proteome</keyword>
<dbReference type="Proteomes" id="UP000264800">
    <property type="component" value="Unplaced"/>
</dbReference>
<keyword evidence="5" id="KW-0472">Membrane</keyword>
<dbReference type="InterPro" id="IPR045214">
    <property type="entry name" value="Surf1/Surf4"/>
</dbReference>
<keyword evidence="6" id="KW-0496">Mitochondrion</keyword>
<evidence type="ECO:0000256" key="3">
    <source>
        <dbReference type="ARBA" id="ARBA00022692"/>
    </source>
</evidence>
<proteinExistence type="inferred from homology"/>
<dbReference type="PROSITE" id="PS50895">
    <property type="entry name" value="SURF1"/>
    <property type="match status" value="1"/>
</dbReference>
<evidence type="ECO:0000313" key="8">
    <source>
        <dbReference type="Proteomes" id="UP000264800"/>
    </source>
</evidence>
<reference evidence="7" key="1">
    <citation type="submission" date="2025-08" db="UniProtKB">
        <authorList>
            <consortium name="Ensembl"/>
        </authorList>
    </citation>
    <scope>IDENTIFICATION</scope>
</reference>
<evidence type="ECO:0000313" key="7">
    <source>
        <dbReference type="Ensembl" id="ENSKMAP00000013209.1"/>
    </source>
</evidence>
<evidence type="ECO:0000256" key="6">
    <source>
        <dbReference type="RuleBase" id="RU363076"/>
    </source>
</evidence>
<accession>A0A3Q3AP22</accession>
<keyword evidence="6" id="KW-0999">Mitochondrion inner membrane</keyword>
<comment type="subcellular location">
    <subcellularLocation>
        <location evidence="1">Membrane</location>
    </subcellularLocation>
    <subcellularLocation>
        <location evidence="6">Mitochondrion inner membrane</location>
        <topology evidence="6">Multi-pass membrane protein</topology>
    </subcellularLocation>
</comment>
<evidence type="ECO:0000256" key="1">
    <source>
        <dbReference type="ARBA" id="ARBA00004370"/>
    </source>
</evidence>
<evidence type="ECO:0000256" key="4">
    <source>
        <dbReference type="ARBA" id="ARBA00022989"/>
    </source>
</evidence>
<comment type="function">
    <text evidence="6">Probably involved in the biogenesis of the COX complex.</text>
</comment>
<comment type="similarity">
    <text evidence="2 6">Belongs to the SURF1 family.</text>
</comment>
<dbReference type="GO" id="GO:0033617">
    <property type="term" value="P:mitochondrial respiratory chain complex IV assembly"/>
    <property type="evidence" value="ECO:0007669"/>
    <property type="project" value="TreeGrafter"/>
</dbReference>
<keyword evidence="4" id="KW-1133">Transmembrane helix</keyword>
<name>A0A3Q3AP22_KRYMA</name>
<sequence length="285" mass="32302">MAALKFLLTYSSRLLPTFRKQVGRFINSQRLSSSSAAANTEKGEDTFLKWFLLLIPATTFGLGTWQVKRRQWKIGLINELRRMTTAEPVPLPLDPLEVNQLEYRRVKVRGRYDHSKELYVMPRSPVDPEKEAREAGSLSSSGEIGANVITPFHCSDLGITILVNRGYVPKQKIRAETRMKGQVEDEVEVVGVVRLTETRQPFVPNNNKAKNQWHYRDLEAMCRATGAAPIFIDADFGKVSALPASGSKQTGCRKPEHNPRRTSWYGLCAATSYLWYAKFIKKIKL</sequence>
<dbReference type="Ensembl" id="ENSKMAT00000013412.1">
    <property type="protein sequence ID" value="ENSKMAP00000013209.1"/>
    <property type="gene ID" value="ENSKMAG00000009892.1"/>
</dbReference>